<reference evidence="2 3" key="1">
    <citation type="submission" date="2019-09" db="EMBL/GenBank/DDBJ databases">
        <title>Genome sequence and assembly of Taibaiella sp.</title>
        <authorList>
            <person name="Chhetri G."/>
        </authorList>
    </citation>
    <scope>NUCLEOTIDE SEQUENCE [LARGE SCALE GENOMIC DNA]</scope>
    <source>
        <strain evidence="2 3">KVB11</strain>
    </source>
</reference>
<feature type="chain" id="PRO_5024362071" description="Lipocalin-like domain-containing protein" evidence="1">
    <location>
        <begin position="21"/>
        <end position="154"/>
    </location>
</feature>
<gene>
    <name evidence="2" type="ORF">F0919_16895</name>
</gene>
<keyword evidence="3" id="KW-1185">Reference proteome</keyword>
<name>A0A5M6CG96_9BACT</name>
<dbReference type="RefSeq" id="WP_150033968.1">
    <property type="nucleotide sequence ID" value="NZ_VWSH01000004.1"/>
</dbReference>
<protein>
    <recommendedName>
        <fullName evidence="4">Lipocalin-like domain-containing protein</fullName>
    </recommendedName>
</protein>
<keyword evidence="1" id="KW-0732">Signal</keyword>
<evidence type="ECO:0008006" key="4">
    <source>
        <dbReference type="Google" id="ProtNLM"/>
    </source>
</evidence>
<evidence type="ECO:0000313" key="3">
    <source>
        <dbReference type="Proteomes" id="UP000323632"/>
    </source>
</evidence>
<evidence type="ECO:0000313" key="2">
    <source>
        <dbReference type="EMBL" id="KAA5532465.1"/>
    </source>
</evidence>
<proteinExistence type="predicted"/>
<comment type="caution">
    <text evidence="2">The sequence shown here is derived from an EMBL/GenBank/DDBJ whole genome shotgun (WGS) entry which is preliminary data.</text>
</comment>
<evidence type="ECO:0000256" key="1">
    <source>
        <dbReference type="SAM" id="SignalP"/>
    </source>
</evidence>
<dbReference type="Proteomes" id="UP000323632">
    <property type="component" value="Unassembled WGS sequence"/>
</dbReference>
<feature type="signal peptide" evidence="1">
    <location>
        <begin position="1"/>
        <end position="20"/>
    </location>
</feature>
<dbReference type="EMBL" id="VWSH01000004">
    <property type="protein sequence ID" value="KAA5532465.1"/>
    <property type="molecule type" value="Genomic_DNA"/>
</dbReference>
<organism evidence="2 3">
    <name type="scientific">Taibaiella lutea</name>
    <dbReference type="NCBI Taxonomy" id="2608001"/>
    <lineage>
        <taxon>Bacteria</taxon>
        <taxon>Pseudomonadati</taxon>
        <taxon>Bacteroidota</taxon>
        <taxon>Chitinophagia</taxon>
        <taxon>Chitinophagales</taxon>
        <taxon>Chitinophagaceae</taxon>
        <taxon>Taibaiella</taxon>
    </lineage>
</organism>
<sequence>MKKTRLFLTASLLAIGSLSAVTMTSCSKDDTTCAVGYEGKDCKTLSRDKFIGQWQGHEDCTIGTDDYSITLTASGTSEVKLIYTNVYNQAFTATGEMTGTNGFTFSGTAAGTSGTVNFSGNVSLDQSTGKLTSTYMIKDGVNPDNSCTFTGTKL</sequence>
<dbReference type="PROSITE" id="PS51257">
    <property type="entry name" value="PROKAR_LIPOPROTEIN"/>
    <property type="match status" value="1"/>
</dbReference>
<accession>A0A5M6CG96</accession>
<dbReference type="AlphaFoldDB" id="A0A5M6CG96"/>